<dbReference type="Proteomes" id="UP000036902">
    <property type="component" value="Chromosome"/>
</dbReference>
<reference evidence="2" key="1">
    <citation type="submission" date="2016-03" db="EMBL/GenBank/DDBJ databases">
        <authorList>
            <person name="Ma C."/>
            <person name="Zhou S."/>
            <person name="Yang G."/>
        </authorList>
    </citation>
    <scope>NUCLEOTIDE SEQUENCE [LARGE SCALE GENOMIC DNA]</scope>
    <source>
        <strain evidence="2">SgZ-1</strain>
    </source>
</reference>
<keyword evidence="2" id="KW-1185">Reference proteome</keyword>
<sequence>MSRADQTEHVAESGFPAPLAAGDVLDAEHERLLAFSMPAMESLHQQLASPSLTVLLADRQGFVLGVVGPQHPEPPFSREPSAGVTDGFGGRPGVDADDAESGTFAVFAGNRIVMGITAPILAPLGGVLGILDLSAAPFDNLSHAGALLQTTAGIIEHRLIESDERGFLMLRFHTHPGVLGSPLEALAVFDHDSRLVVGNRVARTLLEIDERRASLRCPDCFDAPWPGLVGQAALAQSEPFVLRTCGGGRFFARASLRPKAAA</sequence>
<gene>
    <name evidence="1" type="ORF">AC731_004730</name>
</gene>
<organism evidence="1 2">
    <name type="scientific">Thauera humireducens</name>
    <dbReference type="NCBI Taxonomy" id="1134435"/>
    <lineage>
        <taxon>Bacteria</taxon>
        <taxon>Pseudomonadati</taxon>
        <taxon>Pseudomonadota</taxon>
        <taxon>Betaproteobacteria</taxon>
        <taxon>Rhodocyclales</taxon>
        <taxon>Zoogloeaceae</taxon>
        <taxon>Thauera</taxon>
    </lineage>
</organism>
<dbReference type="KEGG" id="thu:AC731_004730"/>
<dbReference type="RefSeq" id="WP_048709614.1">
    <property type="nucleotide sequence ID" value="NZ_CP014646.1"/>
</dbReference>
<dbReference type="EMBL" id="CP014646">
    <property type="protein sequence ID" value="AMO36299.1"/>
    <property type="molecule type" value="Genomic_DNA"/>
</dbReference>
<evidence type="ECO:0000313" key="1">
    <source>
        <dbReference type="EMBL" id="AMO36299.1"/>
    </source>
</evidence>
<dbReference type="STRING" id="1134435.AC731_004730"/>
<protein>
    <submittedName>
        <fullName evidence="1">Uncharacterized protein</fullName>
    </submittedName>
</protein>
<proteinExistence type="predicted"/>
<dbReference type="Gene3D" id="3.30.450.40">
    <property type="match status" value="1"/>
</dbReference>
<dbReference type="InterPro" id="IPR029016">
    <property type="entry name" value="GAF-like_dom_sf"/>
</dbReference>
<dbReference type="AlphaFoldDB" id="A0A127K2W7"/>
<evidence type="ECO:0000313" key="2">
    <source>
        <dbReference type="Proteomes" id="UP000036902"/>
    </source>
</evidence>
<accession>A0A127K2W7</accession>
<name>A0A127K2W7_9RHOO</name>